<sequence>MLPDKIHARHFAQLGYLQEILDGSGLATNLLEKSEAIPLHVLIAGFQADSKGRDRFLHFSFLPLNDEEVEAIQLLQMYSTFPFQLQAGRRQELAALFLEINTRLPIGHFGINDQDELHYRYVYSISAAKSFERDEVLETLSFFIYMCDMFADAVEAAASGEASAEQVIQSLR</sequence>
<dbReference type="InterPro" id="IPR019660">
    <property type="entry name" value="Put_sensory_transdc_reg_YbjN"/>
</dbReference>
<gene>
    <name evidence="1" type="ORF">ACFPOG_16040</name>
</gene>
<dbReference type="Pfam" id="PF10722">
    <property type="entry name" value="YbjN"/>
    <property type="match status" value="1"/>
</dbReference>
<name>A0ABW0K8Z5_9BACL</name>
<reference evidence="2" key="1">
    <citation type="journal article" date="2019" name="Int. J. Syst. Evol. Microbiol.">
        <title>The Global Catalogue of Microorganisms (GCM) 10K type strain sequencing project: providing services to taxonomists for standard genome sequencing and annotation.</title>
        <authorList>
            <consortium name="The Broad Institute Genomics Platform"/>
            <consortium name="The Broad Institute Genome Sequencing Center for Infectious Disease"/>
            <person name="Wu L."/>
            <person name="Ma J."/>
        </authorList>
    </citation>
    <scope>NUCLEOTIDE SEQUENCE [LARGE SCALE GENOMIC DNA]</scope>
    <source>
        <strain evidence="2">KACC 11904</strain>
    </source>
</reference>
<proteinExistence type="predicted"/>
<comment type="caution">
    <text evidence="1">The sequence shown here is derived from an EMBL/GenBank/DDBJ whole genome shotgun (WGS) entry which is preliminary data.</text>
</comment>
<protein>
    <submittedName>
        <fullName evidence="1">YbjN domain-containing protein</fullName>
    </submittedName>
</protein>
<evidence type="ECO:0000313" key="2">
    <source>
        <dbReference type="Proteomes" id="UP001596044"/>
    </source>
</evidence>
<dbReference type="Proteomes" id="UP001596044">
    <property type="component" value="Unassembled WGS sequence"/>
</dbReference>
<dbReference type="EMBL" id="JBHSMJ010000022">
    <property type="protein sequence ID" value="MFC5449769.1"/>
    <property type="molecule type" value="Genomic_DNA"/>
</dbReference>
<evidence type="ECO:0000313" key="1">
    <source>
        <dbReference type="EMBL" id="MFC5449769.1"/>
    </source>
</evidence>
<dbReference type="RefSeq" id="WP_270885073.1">
    <property type="nucleotide sequence ID" value="NZ_JAQFVF010000083.1"/>
</dbReference>
<keyword evidence="2" id="KW-1185">Reference proteome</keyword>
<accession>A0ABW0K8Z5</accession>
<organism evidence="1 2">
    <name type="scientific">Paenibacillus aestuarii</name>
    <dbReference type="NCBI Taxonomy" id="516965"/>
    <lineage>
        <taxon>Bacteria</taxon>
        <taxon>Bacillati</taxon>
        <taxon>Bacillota</taxon>
        <taxon>Bacilli</taxon>
        <taxon>Bacillales</taxon>
        <taxon>Paenibacillaceae</taxon>
        <taxon>Paenibacillus</taxon>
    </lineage>
</organism>